<feature type="transmembrane region" description="Helical" evidence="9">
    <location>
        <begin position="416"/>
        <end position="436"/>
    </location>
</feature>
<evidence type="ECO:0000313" key="12">
    <source>
        <dbReference type="Proteomes" id="UP000001817"/>
    </source>
</evidence>
<organism evidence="11 12">
    <name type="scientific">Paraburkholderia xenovorans (strain LB400)</name>
    <dbReference type="NCBI Taxonomy" id="266265"/>
    <lineage>
        <taxon>Bacteria</taxon>
        <taxon>Pseudomonadati</taxon>
        <taxon>Pseudomonadota</taxon>
        <taxon>Betaproteobacteria</taxon>
        <taxon>Burkholderiales</taxon>
        <taxon>Burkholderiaceae</taxon>
        <taxon>Paraburkholderia</taxon>
    </lineage>
</organism>
<evidence type="ECO:0000256" key="3">
    <source>
        <dbReference type="ARBA" id="ARBA00022448"/>
    </source>
</evidence>
<sequence length="448" mass="48724">MAKESTALTVEGTSGAMNDSALLMKTLRAKSMVAAGVGNTLEWFDWTMYATFSPYIAGAFFAKSDPRSMLLSALAVFAVGFLSRPLGGIVFGVLTDKLGRKGTLVTTVLIMSAASLTIGLMPTYASIGAWSSLLLLIVRLLQGFAHGGEMTASYAYLAEIAPAPRRAFWSSSMYVCAGLGGLIATILATVLTNYLTKDVMQAWGWRVPFIVGAVLSIAIIFMRRGMMESDVYEKDREESRGTKSIEVRNRWSRRKIIARTCGMFIYEASATLPYYVWTSYPAVFAITYRGMAPGSAFAASLGAQIINIICTPVAGWISDHVGRKPLTIFYYLANAIFIFPLLGFINDDPWRLFAAQSCMLAVSACIGGTQSAIASEQIPTAYRARVLGTAFPIATAMFGGTTPYLTSLFYGRGQGWIFNMYLIVVCLIGAIVVARWKETKGIDLHRVE</sequence>
<feature type="transmembrane region" description="Helical" evidence="9">
    <location>
        <begin position="296"/>
        <end position="316"/>
    </location>
</feature>
<dbReference type="STRING" id="266265.Bxe_C0298"/>
<dbReference type="PROSITE" id="PS00217">
    <property type="entry name" value="SUGAR_TRANSPORT_2"/>
    <property type="match status" value="1"/>
</dbReference>
<evidence type="ECO:0000256" key="2">
    <source>
        <dbReference type="ARBA" id="ARBA00008240"/>
    </source>
</evidence>
<dbReference type="GO" id="GO:0005886">
    <property type="term" value="C:plasma membrane"/>
    <property type="evidence" value="ECO:0007669"/>
    <property type="project" value="UniProtKB-SubCell"/>
</dbReference>
<feature type="transmembrane region" description="Helical" evidence="9">
    <location>
        <begin position="102"/>
        <end position="121"/>
    </location>
</feature>
<feature type="transmembrane region" description="Helical" evidence="9">
    <location>
        <begin position="328"/>
        <end position="346"/>
    </location>
</feature>
<dbReference type="InterPro" id="IPR036259">
    <property type="entry name" value="MFS_trans_sf"/>
</dbReference>
<dbReference type="Gene3D" id="1.20.1250.20">
    <property type="entry name" value="MFS general substrate transporter like domains"/>
    <property type="match status" value="2"/>
</dbReference>
<feature type="transmembrane region" description="Helical" evidence="9">
    <location>
        <begin position="127"/>
        <end position="146"/>
    </location>
</feature>
<dbReference type="FunFam" id="1.20.1250.20:FF:000001">
    <property type="entry name" value="Dicarboxylate MFS transporter"/>
    <property type="match status" value="1"/>
</dbReference>
<proteinExistence type="inferred from homology"/>
<keyword evidence="7 9" id="KW-1133">Transmembrane helix</keyword>
<dbReference type="InterPro" id="IPR020846">
    <property type="entry name" value="MFS_dom"/>
</dbReference>
<comment type="similarity">
    <text evidence="2">Belongs to the major facilitator superfamily. Metabolite:H+ Symporter (MHS) family (TC 2.A.1.6) family.</text>
</comment>
<dbReference type="PANTHER" id="PTHR43528:SF1">
    <property type="entry name" value="ALPHA-KETOGLUTARATE PERMEASE"/>
    <property type="match status" value="1"/>
</dbReference>
<accession>Q13I68</accession>
<evidence type="ECO:0000256" key="8">
    <source>
        <dbReference type="ARBA" id="ARBA00023136"/>
    </source>
</evidence>
<dbReference type="RefSeq" id="WP_011493481.1">
    <property type="nucleotide sequence ID" value="NC_007953.1"/>
</dbReference>
<keyword evidence="6" id="KW-0769">Symport</keyword>
<feature type="transmembrane region" description="Helical" evidence="9">
    <location>
        <begin position="352"/>
        <end position="374"/>
    </location>
</feature>
<keyword evidence="12" id="KW-1185">Reference proteome</keyword>
<dbReference type="eggNOG" id="COG0477">
    <property type="taxonomic scope" value="Bacteria"/>
</dbReference>
<evidence type="ECO:0000256" key="9">
    <source>
        <dbReference type="SAM" id="Phobius"/>
    </source>
</evidence>
<feature type="transmembrane region" description="Helical" evidence="9">
    <location>
        <begin position="167"/>
        <end position="191"/>
    </location>
</feature>
<feature type="transmembrane region" description="Helical" evidence="9">
    <location>
        <begin position="203"/>
        <end position="222"/>
    </location>
</feature>
<dbReference type="InterPro" id="IPR005829">
    <property type="entry name" value="Sugar_transporter_CS"/>
</dbReference>
<evidence type="ECO:0000256" key="6">
    <source>
        <dbReference type="ARBA" id="ARBA00022847"/>
    </source>
</evidence>
<dbReference type="InterPro" id="IPR011701">
    <property type="entry name" value="MFS"/>
</dbReference>
<keyword evidence="8 9" id="KW-0472">Membrane</keyword>
<feature type="transmembrane region" description="Helical" evidence="9">
    <location>
        <begin position="386"/>
        <end position="410"/>
    </location>
</feature>
<dbReference type="KEGG" id="bxe:Bxe_C0298"/>
<evidence type="ECO:0000256" key="5">
    <source>
        <dbReference type="ARBA" id="ARBA00022692"/>
    </source>
</evidence>
<dbReference type="Proteomes" id="UP000001817">
    <property type="component" value="Chromosome 3"/>
</dbReference>
<protein>
    <submittedName>
        <fullName evidence="11">Major facilitator superfamily (MFS) metabolite/H+ symporter</fullName>
    </submittedName>
</protein>
<evidence type="ECO:0000313" key="11">
    <source>
        <dbReference type="EMBL" id="ABE36221.1"/>
    </source>
</evidence>
<dbReference type="Pfam" id="PF07690">
    <property type="entry name" value="MFS_1"/>
    <property type="match status" value="1"/>
</dbReference>
<dbReference type="PANTHER" id="PTHR43528">
    <property type="entry name" value="ALPHA-KETOGLUTARATE PERMEASE"/>
    <property type="match status" value="1"/>
</dbReference>
<feature type="transmembrane region" description="Helical" evidence="9">
    <location>
        <begin position="70"/>
        <end position="95"/>
    </location>
</feature>
<dbReference type="EMBL" id="CP000272">
    <property type="protein sequence ID" value="ABE36221.1"/>
    <property type="molecule type" value="Genomic_DNA"/>
</dbReference>
<dbReference type="AlphaFoldDB" id="Q13I68"/>
<dbReference type="InterPro" id="IPR051084">
    <property type="entry name" value="H+-coupled_symporters"/>
</dbReference>
<feature type="domain" description="Major facilitator superfamily (MFS) profile" evidence="10">
    <location>
        <begin position="31"/>
        <end position="440"/>
    </location>
</feature>
<dbReference type="KEGG" id="bxb:DR64_8135"/>
<reference evidence="11 12" key="1">
    <citation type="journal article" date="2006" name="Proc. Natl. Acad. Sci. U.S.A.">
        <title>Burkholderia xenovorans LB400 harbors a multi-replicon, 9.73-Mbp genome shaped for versatility.</title>
        <authorList>
            <person name="Chain P.S."/>
            <person name="Denef V.J."/>
            <person name="Konstantinidis K.T."/>
            <person name="Vergez L.M."/>
            <person name="Agullo L."/>
            <person name="Reyes V.L."/>
            <person name="Hauser L."/>
            <person name="Cordova M."/>
            <person name="Gomez L."/>
            <person name="Gonzalez M."/>
            <person name="Land M."/>
            <person name="Lao V."/>
            <person name="Larimer F."/>
            <person name="LiPuma J.J."/>
            <person name="Mahenthiralingam E."/>
            <person name="Malfatti S.A."/>
            <person name="Marx C.J."/>
            <person name="Parnell J.J."/>
            <person name="Ramette A."/>
            <person name="Richardson P."/>
            <person name="Seeger M."/>
            <person name="Smith D."/>
            <person name="Spilker T."/>
            <person name="Sul W.J."/>
            <person name="Tsoi T.V."/>
            <person name="Ulrich L.E."/>
            <person name="Zhulin I.B."/>
            <person name="Tiedje J.M."/>
        </authorList>
    </citation>
    <scope>NUCLEOTIDE SEQUENCE [LARGE SCALE GENOMIC DNA]</scope>
    <source>
        <strain evidence="11 12">LB400</strain>
    </source>
</reference>
<dbReference type="GO" id="GO:0015293">
    <property type="term" value="F:symporter activity"/>
    <property type="evidence" value="ECO:0007669"/>
    <property type="project" value="UniProtKB-KW"/>
</dbReference>
<feature type="transmembrane region" description="Helical" evidence="9">
    <location>
        <begin position="256"/>
        <end position="276"/>
    </location>
</feature>
<keyword evidence="3" id="KW-0813">Transport</keyword>
<evidence type="ECO:0000256" key="7">
    <source>
        <dbReference type="ARBA" id="ARBA00022989"/>
    </source>
</evidence>
<evidence type="ECO:0000256" key="1">
    <source>
        <dbReference type="ARBA" id="ARBA00004651"/>
    </source>
</evidence>
<dbReference type="SUPFAM" id="SSF103473">
    <property type="entry name" value="MFS general substrate transporter"/>
    <property type="match status" value="1"/>
</dbReference>
<evidence type="ECO:0000256" key="4">
    <source>
        <dbReference type="ARBA" id="ARBA00022475"/>
    </source>
</evidence>
<evidence type="ECO:0000259" key="10">
    <source>
        <dbReference type="PROSITE" id="PS50850"/>
    </source>
</evidence>
<comment type="subcellular location">
    <subcellularLocation>
        <location evidence="1">Cell membrane</location>
        <topology evidence="1">Multi-pass membrane protein</topology>
    </subcellularLocation>
</comment>
<keyword evidence="4" id="KW-1003">Cell membrane</keyword>
<name>Q13I68_PARXL</name>
<gene>
    <name evidence="11" type="ORF">Bxe_C0298</name>
</gene>
<dbReference type="PROSITE" id="PS50850">
    <property type="entry name" value="MFS"/>
    <property type="match status" value="1"/>
</dbReference>
<keyword evidence="5 9" id="KW-0812">Transmembrane</keyword>